<gene>
    <name evidence="2" type="ORF">FWK35_00024423</name>
</gene>
<reference evidence="2 3" key="1">
    <citation type="submission" date="2019-08" db="EMBL/GenBank/DDBJ databases">
        <title>Whole genome of Aphis craccivora.</title>
        <authorList>
            <person name="Voronova N.V."/>
            <person name="Shulinski R.S."/>
            <person name="Bandarenka Y.V."/>
            <person name="Zhorov D.G."/>
            <person name="Warner D."/>
        </authorList>
    </citation>
    <scope>NUCLEOTIDE SEQUENCE [LARGE SCALE GENOMIC DNA]</scope>
    <source>
        <strain evidence="2">180601</strain>
        <tissue evidence="2">Whole Body</tissue>
    </source>
</reference>
<keyword evidence="3" id="KW-1185">Reference proteome</keyword>
<accession>A0A6G0ZEX8</accession>
<keyword evidence="1" id="KW-0812">Transmembrane</keyword>
<sequence length="186" mass="21660">MRDLVLLDFKRSNECIDFTMLCVCFVFFFVSVYTRACRNNASTFNFSCFSGSKVNLVGALGWSFFEFPNTPGKTKKKLRKNGNFYAKPNRFFLYGCNSKTNHCKYLKFSPNTTEILNFSEKNSYGSIKILENLIQKLKTQYEIFQKFSKFFNFLNASLHLVFKLMTNNNYTIYSINAKQLSKSNCS</sequence>
<dbReference type="EMBL" id="VUJU01000617">
    <property type="protein sequence ID" value="KAF0769314.1"/>
    <property type="molecule type" value="Genomic_DNA"/>
</dbReference>
<dbReference type="AlphaFoldDB" id="A0A6G0ZEX8"/>
<protein>
    <submittedName>
        <fullName evidence="2">Uncharacterized protein</fullName>
    </submittedName>
</protein>
<name>A0A6G0ZEX8_APHCR</name>
<evidence type="ECO:0000313" key="2">
    <source>
        <dbReference type="EMBL" id="KAF0769314.1"/>
    </source>
</evidence>
<organism evidence="2 3">
    <name type="scientific">Aphis craccivora</name>
    <name type="common">Cowpea aphid</name>
    <dbReference type="NCBI Taxonomy" id="307492"/>
    <lineage>
        <taxon>Eukaryota</taxon>
        <taxon>Metazoa</taxon>
        <taxon>Ecdysozoa</taxon>
        <taxon>Arthropoda</taxon>
        <taxon>Hexapoda</taxon>
        <taxon>Insecta</taxon>
        <taxon>Pterygota</taxon>
        <taxon>Neoptera</taxon>
        <taxon>Paraneoptera</taxon>
        <taxon>Hemiptera</taxon>
        <taxon>Sternorrhyncha</taxon>
        <taxon>Aphidomorpha</taxon>
        <taxon>Aphidoidea</taxon>
        <taxon>Aphididae</taxon>
        <taxon>Aphidini</taxon>
        <taxon>Aphis</taxon>
        <taxon>Aphis</taxon>
    </lineage>
</organism>
<comment type="caution">
    <text evidence="2">The sequence shown here is derived from an EMBL/GenBank/DDBJ whole genome shotgun (WGS) entry which is preliminary data.</text>
</comment>
<dbReference type="Proteomes" id="UP000478052">
    <property type="component" value="Unassembled WGS sequence"/>
</dbReference>
<keyword evidence="1" id="KW-1133">Transmembrane helix</keyword>
<keyword evidence="1" id="KW-0472">Membrane</keyword>
<evidence type="ECO:0000313" key="3">
    <source>
        <dbReference type="Proteomes" id="UP000478052"/>
    </source>
</evidence>
<evidence type="ECO:0000256" key="1">
    <source>
        <dbReference type="SAM" id="Phobius"/>
    </source>
</evidence>
<proteinExistence type="predicted"/>
<feature type="transmembrane region" description="Helical" evidence="1">
    <location>
        <begin position="15"/>
        <end position="34"/>
    </location>
</feature>